<sequence>MSTSMRIVFFFVALITMVCLAVASILMAQGQGWLATLFFVLAFVLIGFAFMTKRRVYRPQSQ</sequence>
<reference evidence="3" key="1">
    <citation type="journal article" date="2019" name="Int. J. Syst. Evol. Microbiol.">
        <title>The Global Catalogue of Microorganisms (GCM) 10K type strain sequencing project: providing services to taxonomists for standard genome sequencing and annotation.</title>
        <authorList>
            <consortium name="The Broad Institute Genomics Platform"/>
            <consortium name="The Broad Institute Genome Sequencing Center for Infectious Disease"/>
            <person name="Wu L."/>
            <person name="Ma J."/>
        </authorList>
    </citation>
    <scope>NUCLEOTIDE SEQUENCE [LARGE SCALE GENOMIC DNA]</scope>
    <source>
        <strain evidence="3">CGMCC 1.12286</strain>
    </source>
</reference>
<protein>
    <submittedName>
        <fullName evidence="2">Uncharacterized protein</fullName>
    </submittedName>
</protein>
<evidence type="ECO:0000313" key="3">
    <source>
        <dbReference type="Proteomes" id="UP001597079"/>
    </source>
</evidence>
<dbReference type="EMBL" id="JBHUCX010000102">
    <property type="protein sequence ID" value="MFD1678192.1"/>
    <property type="molecule type" value="Genomic_DNA"/>
</dbReference>
<dbReference type="Proteomes" id="UP001597079">
    <property type="component" value="Unassembled WGS sequence"/>
</dbReference>
<proteinExistence type="predicted"/>
<gene>
    <name evidence="2" type="ORF">ACFSB2_26345</name>
</gene>
<keyword evidence="1" id="KW-0472">Membrane</keyword>
<keyword evidence="3" id="KW-1185">Reference proteome</keyword>
<evidence type="ECO:0000313" key="2">
    <source>
        <dbReference type="EMBL" id="MFD1678192.1"/>
    </source>
</evidence>
<accession>A0ABW4JPM6</accession>
<name>A0ABW4JPM6_9BACL</name>
<keyword evidence="1" id="KW-0812">Transmembrane</keyword>
<organism evidence="2 3">
    <name type="scientific">Alicyclobacillus fodiniaquatilis</name>
    <dbReference type="NCBI Taxonomy" id="1661150"/>
    <lineage>
        <taxon>Bacteria</taxon>
        <taxon>Bacillati</taxon>
        <taxon>Bacillota</taxon>
        <taxon>Bacilli</taxon>
        <taxon>Bacillales</taxon>
        <taxon>Alicyclobacillaceae</taxon>
        <taxon>Alicyclobacillus</taxon>
    </lineage>
</organism>
<comment type="caution">
    <text evidence="2">The sequence shown here is derived from an EMBL/GenBank/DDBJ whole genome shotgun (WGS) entry which is preliminary data.</text>
</comment>
<keyword evidence="1" id="KW-1133">Transmembrane helix</keyword>
<dbReference type="RefSeq" id="WP_377946218.1">
    <property type="nucleotide sequence ID" value="NZ_JBHUCX010000102.1"/>
</dbReference>
<feature type="transmembrane region" description="Helical" evidence="1">
    <location>
        <begin position="33"/>
        <end position="52"/>
    </location>
</feature>
<feature type="transmembrane region" description="Helical" evidence="1">
    <location>
        <begin position="7"/>
        <end position="27"/>
    </location>
</feature>
<evidence type="ECO:0000256" key="1">
    <source>
        <dbReference type="SAM" id="Phobius"/>
    </source>
</evidence>